<feature type="compositionally biased region" description="Basic and acidic residues" evidence="1">
    <location>
        <begin position="8"/>
        <end position="25"/>
    </location>
</feature>
<protein>
    <recommendedName>
        <fullName evidence="4">YpzI family protein</fullName>
    </recommendedName>
</protein>
<comment type="caution">
    <text evidence="2">The sequence shown here is derived from an EMBL/GenBank/DDBJ whole genome shotgun (WGS) entry which is preliminary data.</text>
</comment>
<dbReference type="RefSeq" id="WP_264883925.1">
    <property type="nucleotide sequence ID" value="NZ_JAPDOB010000002.1"/>
</dbReference>
<proteinExistence type="predicted"/>
<dbReference type="Proteomes" id="UP001526246">
    <property type="component" value="Unassembled WGS sequence"/>
</dbReference>
<feature type="region of interest" description="Disordered" evidence="1">
    <location>
        <begin position="1"/>
        <end position="53"/>
    </location>
</feature>
<dbReference type="EMBL" id="JAPDOB010000002">
    <property type="protein sequence ID" value="MCW3798856.1"/>
    <property type="molecule type" value="Genomic_DNA"/>
</dbReference>
<gene>
    <name evidence="2" type="ORF">OMW55_13655</name>
</gene>
<accession>A0ABT3JIP6</accession>
<evidence type="ECO:0000256" key="1">
    <source>
        <dbReference type="SAM" id="MobiDB-lite"/>
    </source>
</evidence>
<keyword evidence="3" id="KW-1185">Reference proteome</keyword>
<name>A0ABT3JIP6_9SPHN</name>
<evidence type="ECO:0008006" key="4">
    <source>
        <dbReference type="Google" id="ProtNLM"/>
    </source>
</evidence>
<evidence type="ECO:0000313" key="3">
    <source>
        <dbReference type="Proteomes" id="UP001526246"/>
    </source>
</evidence>
<sequence length="53" mass="5772">MRTNSGDGKAKNNNHDPTLRDHEGGKGPAQTALRDREFAEQPKAPSDTRGGRK</sequence>
<evidence type="ECO:0000313" key="2">
    <source>
        <dbReference type="EMBL" id="MCW3798856.1"/>
    </source>
</evidence>
<organism evidence="2 3">
    <name type="scientific">Sphingomonas arvum</name>
    <dbReference type="NCBI Taxonomy" id="2992113"/>
    <lineage>
        <taxon>Bacteria</taxon>
        <taxon>Pseudomonadati</taxon>
        <taxon>Pseudomonadota</taxon>
        <taxon>Alphaproteobacteria</taxon>
        <taxon>Sphingomonadales</taxon>
        <taxon>Sphingomonadaceae</taxon>
        <taxon>Sphingomonas</taxon>
    </lineage>
</organism>
<reference evidence="2 3" key="1">
    <citation type="submission" date="2022-10" db="EMBL/GenBank/DDBJ databases">
        <title>Sphingomonas sp.</title>
        <authorList>
            <person name="Jin C."/>
        </authorList>
    </citation>
    <scope>NUCLEOTIDE SEQUENCE [LARGE SCALE GENOMIC DNA]</scope>
    <source>
        <strain evidence="2 3">BN140010</strain>
    </source>
</reference>